<name>A0A1U9QTY7_STRNV</name>
<dbReference type="RefSeq" id="WP_078076284.1">
    <property type="nucleotide sequence ID" value="NZ_CP018047.1"/>
</dbReference>
<feature type="region of interest" description="Disordered" evidence="1">
    <location>
        <begin position="161"/>
        <end position="181"/>
    </location>
</feature>
<dbReference type="KEGG" id="snw:BBN63_17180"/>
<feature type="chain" id="PRO_5038376729" description="Secreted protein" evidence="2">
    <location>
        <begin position="25"/>
        <end position="181"/>
    </location>
</feature>
<dbReference type="Proteomes" id="UP000189677">
    <property type="component" value="Chromosome"/>
</dbReference>
<evidence type="ECO:0008006" key="5">
    <source>
        <dbReference type="Google" id="ProtNLM"/>
    </source>
</evidence>
<dbReference type="EMBL" id="CP018047">
    <property type="protein sequence ID" value="AQU67716.1"/>
    <property type="molecule type" value="Genomic_DNA"/>
</dbReference>
<evidence type="ECO:0000313" key="4">
    <source>
        <dbReference type="Proteomes" id="UP000189677"/>
    </source>
</evidence>
<organism evidence="3 4">
    <name type="scientific">Streptomyces niveus</name>
    <name type="common">Streptomyces spheroides</name>
    <dbReference type="NCBI Taxonomy" id="193462"/>
    <lineage>
        <taxon>Bacteria</taxon>
        <taxon>Bacillati</taxon>
        <taxon>Actinomycetota</taxon>
        <taxon>Actinomycetes</taxon>
        <taxon>Kitasatosporales</taxon>
        <taxon>Streptomycetaceae</taxon>
        <taxon>Streptomyces</taxon>
    </lineage>
</organism>
<feature type="compositionally biased region" description="Polar residues" evidence="1">
    <location>
        <begin position="171"/>
        <end position="181"/>
    </location>
</feature>
<evidence type="ECO:0000256" key="1">
    <source>
        <dbReference type="SAM" id="MobiDB-lite"/>
    </source>
</evidence>
<gene>
    <name evidence="3" type="ORF">BBN63_17180</name>
</gene>
<feature type="signal peptide" evidence="2">
    <location>
        <begin position="1"/>
        <end position="24"/>
    </location>
</feature>
<sequence>MNPRVIGLATVVVVTALLPLAASAGPAGGPGARSGSGATHRPAVQRTLPPAALPAVLQEAKNGDVAAVERCGPALTSRDGIEAQTCVLTGNGDTWGRTYYRNASGGELRSVLSLMGPGGRTVQSHCAVEDGDEPGSCETPRERTAGKPARYWAVAEFAGSADGTGPLLLRSGSNSAAPSAG</sequence>
<reference evidence="3 4" key="1">
    <citation type="submission" date="2016-11" db="EMBL/GenBank/DDBJ databases">
        <title>Complete genome sequence of Streptomyces niveus SCSIO 3406.</title>
        <authorList>
            <person name="Zhu Q."/>
            <person name="Cheng W."/>
            <person name="Song Y."/>
            <person name="Li Q."/>
            <person name="Ju J."/>
        </authorList>
    </citation>
    <scope>NUCLEOTIDE SEQUENCE [LARGE SCALE GENOMIC DNA]</scope>
    <source>
        <strain evidence="3 4">SCSIO 3406</strain>
    </source>
</reference>
<evidence type="ECO:0000256" key="2">
    <source>
        <dbReference type="SAM" id="SignalP"/>
    </source>
</evidence>
<evidence type="ECO:0000313" key="3">
    <source>
        <dbReference type="EMBL" id="AQU67716.1"/>
    </source>
</evidence>
<protein>
    <recommendedName>
        <fullName evidence="5">Secreted protein</fullName>
    </recommendedName>
</protein>
<keyword evidence="2" id="KW-0732">Signal</keyword>
<keyword evidence="4" id="KW-1185">Reference proteome</keyword>
<proteinExistence type="predicted"/>
<dbReference type="AlphaFoldDB" id="A0A1U9QTY7"/>
<dbReference type="OrthoDB" id="4350385at2"/>
<accession>A0A1U9QTY7</accession>